<name>A0A6S7IV76_PARCT</name>
<dbReference type="EMBL" id="CACRXK020011170">
    <property type="protein sequence ID" value="CAB4020889.1"/>
    <property type="molecule type" value="Genomic_DNA"/>
</dbReference>
<evidence type="ECO:0000256" key="1">
    <source>
        <dbReference type="SAM" id="MobiDB-lite"/>
    </source>
</evidence>
<keyword evidence="3" id="KW-1185">Reference proteome</keyword>
<evidence type="ECO:0000313" key="3">
    <source>
        <dbReference type="Proteomes" id="UP001152795"/>
    </source>
</evidence>
<evidence type="ECO:0000313" key="2">
    <source>
        <dbReference type="EMBL" id="CAB4020889.1"/>
    </source>
</evidence>
<protein>
    <submittedName>
        <fullName evidence="2">Uncharacterized protein</fullName>
    </submittedName>
</protein>
<dbReference type="Gene3D" id="1.20.5.1160">
    <property type="entry name" value="Vasodilator-stimulated phosphoprotein"/>
    <property type="match status" value="1"/>
</dbReference>
<feature type="compositionally biased region" description="Basic and acidic residues" evidence="1">
    <location>
        <begin position="10"/>
        <end position="54"/>
    </location>
</feature>
<reference evidence="2" key="1">
    <citation type="submission" date="2020-04" db="EMBL/GenBank/DDBJ databases">
        <authorList>
            <person name="Alioto T."/>
            <person name="Alioto T."/>
            <person name="Gomez Garrido J."/>
        </authorList>
    </citation>
    <scope>NUCLEOTIDE SEQUENCE</scope>
    <source>
        <strain evidence="2">A484AB</strain>
    </source>
</reference>
<dbReference type="AlphaFoldDB" id="A0A6S7IV76"/>
<gene>
    <name evidence="2" type="ORF">PACLA_8A022617</name>
</gene>
<feature type="region of interest" description="Disordered" evidence="1">
    <location>
        <begin position="1"/>
        <end position="54"/>
    </location>
</feature>
<accession>A0A6S7IV76</accession>
<sequence length="203" mass="23664">MDELEQQFKIVEENRHRDQEEEKKAMMEKLKDLEAQAERIPDLEQKHRDQEEEKKALMEKLKDLEAQAERIPDLEQKYKDSKEGMMALQEQLNGVMKGNDYLTREKSSLEKEAEQLKTQLTAVVAQLNAVTAQSNNFRTYSNELLRIANAFHTRFQVQEEDGHAFHDELCGIINGLRNHQVPREPVDITVLFVQQESDVRVTG</sequence>
<comment type="caution">
    <text evidence="2">The sequence shown here is derived from an EMBL/GenBank/DDBJ whole genome shotgun (WGS) entry which is preliminary data.</text>
</comment>
<proteinExistence type="predicted"/>
<organism evidence="2 3">
    <name type="scientific">Paramuricea clavata</name>
    <name type="common">Red gorgonian</name>
    <name type="synonym">Violescent sea-whip</name>
    <dbReference type="NCBI Taxonomy" id="317549"/>
    <lineage>
        <taxon>Eukaryota</taxon>
        <taxon>Metazoa</taxon>
        <taxon>Cnidaria</taxon>
        <taxon>Anthozoa</taxon>
        <taxon>Octocorallia</taxon>
        <taxon>Malacalcyonacea</taxon>
        <taxon>Plexauridae</taxon>
        <taxon>Paramuricea</taxon>
    </lineage>
</organism>
<dbReference type="Proteomes" id="UP001152795">
    <property type="component" value="Unassembled WGS sequence"/>
</dbReference>